<gene>
    <name evidence="1" type="ORF">WKV53_27100</name>
</gene>
<sequence>MSNWVQRNLSGDEATTIYPVQLQNLGNARVLSANVEALQCDFPNAFGKMSPPEIRHWLGANLAMLTSRQLIENPAFQILKRSPGEYPELTGMRHPLMGRCTYFCPPDFDDMTFELKGSGASPSFWLQDRPTHDGLQDLTRGFVEYVASRVVDRIANRVGSYGNPHSGWRPAKVYALIEIPVEIFRENRMAPAVIMVREASFRSRCDLVHGTDENITRMLDMEYTLRTFGLSLLSHPLYSVSERGATRYNEDGTMQMFFRADDREHKNSLREFAVQVCGSEELEAYILNIQLNSETAGGPRNIVVDFEHIKSRGDLDGRPAVIPVAEAPLNFGGIVEREALQDVPRRGGADRISELFALADAGKVMEKFYWPRCDSCRSRLPSIGGQVLATYEHLRDSPQELAGEIEQIVNTAIARVDECEVLDEVF</sequence>
<dbReference type="EMBL" id="JBBUKT010000017">
    <property type="protein sequence ID" value="MEK7954215.1"/>
    <property type="molecule type" value="Genomic_DNA"/>
</dbReference>
<name>A0ABU9B3D9_9BACT</name>
<reference evidence="1 2" key="1">
    <citation type="submission" date="2024-04" db="EMBL/GenBank/DDBJ databases">
        <title>Luteolibacter sp. isolated from soil.</title>
        <authorList>
            <person name="An J."/>
        </authorList>
    </citation>
    <scope>NUCLEOTIDE SEQUENCE [LARGE SCALE GENOMIC DNA]</scope>
    <source>
        <strain evidence="1 2">Y139</strain>
    </source>
</reference>
<evidence type="ECO:0000313" key="1">
    <source>
        <dbReference type="EMBL" id="MEK7954215.1"/>
    </source>
</evidence>
<evidence type="ECO:0000313" key="2">
    <source>
        <dbReference type="Proteomes" id="UP001371305"/>
    </source>
</evidence>
<protein>
    <submittedName>
        <fullName evidence="1">Uncharacterized protein</fullName>
    </submittedName>
</protein>
<comment type="caution">
    <text evidence="1">The sequence shown here is derived from an EMBL/GenBank/DDBJ whole genome shotgun (WGS) entry which is preliminary data.</text>
</comment>
<dbReference type="Proteomes" id="UP001371305">
    <property type="component" value="Unassembled WGS sequence"/>
</dbReference>
<proteinExistence type="predicted"/>
<accession>A0ABU9B3D9</accession>
<keyword evidence="2" id="KW-1185">Reference proteome</keyword>
<organism evidence="1 2">
    <name type="scientific">Luteolibacter soli</name>
    <dbReference type="NCBI Taxonomy" id="3135280"/>
    <lineage>
        <taxon>Bacteria</taxon>
        <taxon>Pseudomonadati</taxon>
        <taxon>Verrucomicrobiota</taxon>
        <taxon>Verrucomicrobiia</taxon>
        <taxon>Verrucomicrobiales</taxon>
        <taxon>Verrucomicrobiaceae</taxon>
        <taxon>Luteolibacter</taxon>
    </lineage>
</organism>
<dbReference type="RefSeq" id="WP_341407983.1">
    <property type="nucleotide sequence ID" value="NZ_JBBUKT010000017.1"/>
</dbReference>